<evidence type="ECO:0000313" key="2">
    <source>
        <dbReference type="EMBL" id="CAK8673873.1"/>
    </source>
</evidence>
<protein>
    <recommendedName>
        <fullName evidence="4">Gag protein</fullName>
    </recommendedName>
</protein>
<keyword evidence="3" id="KW-1185">Reference proteome</keyword>
<dbReference type="Proteomes" id="UP001642483">
    <property type="component" value="Unassembled WGS sequence"/>
</dbReference>
<feature type="compositionally biased region" description="Low complexity" evidence="1">
    <location>
        <begin position="14"/>
        <end position="25"/>
    </location>
</feature>
<accession>A0ABP0F553</accession>
<dbReference type="EMBL" id="CAWYQH010000002">
    <property type="protein sequence ID" value="CAK8673873.1"/>
    <property type="molecule type" value="Genomic_DNA"/>
</dbReference>
<feature type="region of interest" description="Disordered" evidence="1">
    <location>
        <begin position="1"/>
        <end position="62"/>
    </location>
</feature>
<evidence type="ECO:0000256" key="1">
    <source>
        <dbReference type="SAM" id="MobiDB-lite"/>
    </source>
</evidence>
<proteinExistence type="predicted"/>
<feature type="compositionally biased region" description="Pro residues" evidence="1">
    <location>
        <begin position="33"/>
        <end position="51"/>
    </location>
</feature>
<comment type="caution">
    <text evidence="2">The sequence shown here is derived from an EMBL/GenBank/DDBJ whole genome shotgun (WGS) entry which is preliminary data.</text>
</comment>
<name>A0ABP0F553_CLALP</name>
<sequence>MSKFPEPTPDFQMDTTTSDTSAASSIDFAMPEQPIPDSPDSPDEQPVPAPQPSTIRPGEKGSDYLLPGRREMAFLKQTVLHPIYTYYEILASDISHLTKHSDISVKVIKFPSPPTTSAEELELWFQRLETMFDLVPQISCETKFFTMIGATAAAQATDLLRFFLRLRNATPIGTQAYELFKSYLTDQLMCETPTKW</sequence>
<reference evidence="2 3" key="1">
    <citation type="submission" date="2024-02" db="EMBL/GenBank/DDBJ databases">
        <authorList>
            <person name="Daric V."/>
            <person name="Darras S."/>
        </authorList>
    </citation>
    <scope>NUCLEOTIDE SEQUENCE [LARGE SCALE GENOMIC DNA]</scope>
</reference>
<organism evidence="2 3">
    <name type="scientific">Clavelina lepadiformis</name>
    <name type="common">Light-bulb sea squirt</name>
    <name type="synonym">Ascidia lepadiformis</name>
    <dbReference type="NCBI Taxonomy" id="159417"/>
    <lineage>
        <taxon>Eukaryota</taxon>
        <taxon>Metazoa</taxon>
        <taxon>Chordata</taxon>
        <taxon>Tunicata</taxon>
        <taxon>Ascidiacea</taxon>
        <taxon>Aplousobranchia</taxon>
        <taxon>Clavelinidae</taxon>
        <taxon>Clavelina</taxon>
    </lineage>
</organism>
<evidence type="ECO:0000313" key="3">
    <source>
        <dbReference type="Proteomes" id="UP001642483"/>
    </source>
</evidence>
<evidence type="ECO:0008006" key="4">
    <source>
        <dbReference type="Google" id="ProtNLM"/>
    </source>
</evidence>
<gene>
    <name evidence="2" type="ORF">CVLEPA_LOCUS3615</name>
</gene>